<comment type="caution">
    <text evidence="2">The sequence shown here is derived from an EMBL/GenBank/DDBJ whole genome shotgun (WGS) entry which is preliminary data.</text>
</comment>
<evidence type="ECO:0000259" key="1">
    <source>
        <dbReference type="Pfam" id="PF03184"/>
    </source>
</evidence>
<dbReference type="InterPro" id="IPR004875">
    <property type="entry name" value="DDE_SF_endonuclease_dom"/>
</dbReference>
<dbReference type="EMBL" id="CAJVPY010021094">
    <property type="protein sequence ID" value="CAG8778276.1"/>
    <property type="molecule type" value="Genomic_DNA"/>
</dbReference>
<dbReference type="AlphaFoldDB" id="A0A9N9JGR6"/>
<dbReference type="PANTHER" id="PTHR19303">
    <property type="entry name" value="TRANSPOSON"/>
    <property type="match status" value="1"/>
</dbReference>
<dbReference type="Proteomes" id="UP000789405">
    <property type="component" value="Unassembled WGS sequence"/>
</dbReference>
<dbReference type="GO" id="GO:0003677">
    <property type="term" value="F:DNA binding"/>
    <property type="evidence" value="ECO:0007669"/>
    <property type="project" value="TreeGrafter"/>
</dbReference>
<dbReference type="OrthoDB" id="162969at2759"/>
<name>A0A9N9JGR6_9GLOM</name>
<keyword evidence="3" id="KW-1185">Reference proteome</keyword>
<evidence type="ECO:0000313" key="2">
    <source>
        <dbReference type="EMBL" id="CAG8778276.1"/>
    </source>
</evidence>
<sequence>IEQQWGIRVDESTISRIFLKKDEQISSQIINSNAKHHRAVTYPELDQALKEFVLIYQNKTILSNAILVKKAKLFANGLGIPEGEAESADEVAIINALPALRNKCSNYPIERIYNMDETGLFFKLEPDRSLATQCLSGRKVDKERLSIALCTNANGSHKMVTFVIGKYAKPRCFKNINFKNLAVMYKNSAKAWMITSLFQTWLQEFDYQISLKYQGQHVLLVLDNCSSYKLDGLTLQFTDIVFLPSRAISRIQPLDAGIIMSFKRHYHRPYIRWILKHVEKSERADGLKMDILQAIHFIIQGWDEHYGQTMDPALDDLTNALEDLCIHFDNPMPVEEFLSIPAEDVVYEIPTNNQVIEELIKTFKPVDLACDDSEDDNSIEIPLISIDIAITSLETVSMFLLQQDEAN</sequence>
<feature type="non-terminal residue" evidence="2">
    <location>
        <position position="1"/>
    </location>
</feature>
<evidence type="ECO:0000313" key="3">
    <source>
        <dbReference type="Proteomes" id="UP000789405"/>
    </source>
</evidence>
<protein>
    <submittedName>
        <fullName evidence="2">25189_t:CDS:1</fullName>
    </submittedName>
</protein>
<dbReference type="Pfam" id="PF03184">
    <property type="entry name" value="DDE_1"/>
    <property type="match status" value="1"/>
</dbReference>
<proteinExistence type="predicted"/>
<feature type="non-terminal residue" evidence="2">
    <location>
        <position position="407"/>
    </location>
</feature>
<organism evidence="2 3">
    <name type="scientific">Dentiscutata erythropus</name>
    <dbReference type="NCBI Taxonomy" id="1348616"/>
    <lineage>
        <taxon>Eukaryota</taxon>
        <taxon>Fungi</taxon>
        <taxon>Fungi incertae sedis</taxon>
        <taxon>Mucoromycota</taxon>
        <taxon>Glomeromycotina</taxon>
        <taxon>Glomeromycetes</taxon>
        <taxon>Diversisporales</taxon>
        <taxon>Gigasporaceae</taxon>
        <taxon>Dentiscutata</taxon>
    </lineage>
</organism>
<dbReference type="GO" id="GO:0005634">
    <property type="term" value="C:nucleus"/>
    <property type="evidence" value="ECO:0007669"/>
    <property type="project" value="TreeGrafter"/>
</dbReference>
<accession>A0A9N9JGR6</accession>
<gene>
    <name evidence="2" type="ORF">DERYTH_LOCUS19362</name>
</gene>
<dbReference type="PANTHER" id="PTHR19303:SF73">
    <property type="entry name" value="PROTEIN PDC2"/>
    <property type="match status" value="1"/>
</dbReference>
<feature type="domain" description="DDE-1" evidence="1">
    <location>
        <begin position="142"/>
        <end position="303"/>
    </location>
</feature>
<reference evidence="2" key="1">
    <citation type="submission" date="2021-06" db="EMBL/GenBank/DDBJ databases">
        <authorList>
            <person name="Kallberg Y."/>
            <person name="Tangrot J."/>
            <person name="Rosling A."/>
        </authorList>
    </citation>
    <scope>NUCLEOTIDE SEQUENCE</scope>
    <source>
        <strain evidence="2">MA453B</strain>
    </source>
</reference>
<dbReference type="InterPro" id="IPR050863">
    <property type="entry name" value="CenT-Element_Derived"/>
</dbReference>